<dbReference type="Proteomes" id="UP000186143">
    <property type="component" value="Unassembled WGS sequence"/>
</dbReference>
<dbReference type="STRING" id="1672749.BJF92_18035"/>
<proteinExistence type="predicted"/>
<dbReference type="AlphaFoldDB" id="A0A1Q9ADF3"/>
<comment type="caution">
    <text evidence="2">The sequence shown here is derived from an EMBL/GenBank/DDBJ whole genome shotgun (WGS) entry which is preliminary data.</text>
</comment>
<name>A0A1Q9ADF3_9HYPH</name>
<accession>A0A1Q9ADF3</accession>
<dbReference type="EMBL" id="MKIO01000041">
    <property type="protein sequence ID" value="OLP52945.1"/>
    <property type="molecule type" value="Genomic_DNA"/>
</dbReference>
<evidence type="ECO:0000313" key="2">
    <source>
        <dbReference type="EMBL" id="OLP52945.1"/>
    </source>
</evidence>
<evidence type="ECO:0000313" key="3">
    <source>
        <dbReference type="Proteomes" id="UP000186143"/>
    </source>
</evidence>
<evidence type="ECO:0000259" key="1">
    <source>
        <dbReference type="Pfam" id="PF20629"/>
    </source>
</evidence>
<sequence>MAGGANIVCFTTWRGSTYGCRLDPSIKLATNSKLYGRAEFVPWQIGAGMGDPITRLETTCVTCHIFDDR</sequence>
<organism evidence="2 3">
    <name type="scientific">Xaviernesmea rhizosphaerae</name>
    <dbReference type="NCBI Taxonomy" id="1672749"/>
    <lineage>
        <taxon>Bacteria</taxon>
        <taxon>Pseudomonadati</taxon>
        <taxon>Pseudomonadota</taxon>
        <taxon>Alphaproteobacteria</taxon>
        <taxon>Hyphomicrobiales</taxon>
        <taxon>Rhizobiaceae</taxon>
        <taxon>Rhizobium/Agrobacterium group</taxon>
        <taxon>Xaviernesmea</taxon>
    </lineage>
</organism>
<dbReference type="InterPro" id="IPR048332">
    <property type="entry name" value="GD_AH_C"/>
</dbReference>
<dbReference type="Pfam" id="PF20629">
    <property type="entry name" value="GD_AH_C"/>
    <property type="match status" value="1"/>
</dbReference>
<gene>
    <name evidence="2" type="ORF">BJF92_18035</name>
</gene>
<reference evidence="2 3" key="1">
    <citation type="submission" date="2016-09" db="EMBL/GenBank/DDBJ databases">
        <title>Rhizobium sp. nov., a novel species isolated from the rice rhizosphere.</title>
        <authorList>
            <person name="Zhao J."/>
            <person name="Zhang X."/>
        </authorList>
    </citation>
    <scope>NUCLEOTIDE SEQUENCE [LARGE SCALE GENOMIC DNA]</scope>
    <source>
        <strain evidence="2 3">MH17</strain>
    </source>
</reference>
<feature type="domain" description="D-galactarate/Altronate dehydratase C-terminal" evidence="1">
    <location>
        <begin position="1"/>
        <end position="38"/>
    </location>
</feature>
<protein>
    <recommendedName>
        <fullName evidence="1">D-galactarate/Altronate dehydratase C-terminal domain-containing protein</fullName>
    </recommendedName>
</protein>